<feature type="compositionally biased region" description="Basic and acidic residues" evidence="2">
    <location>
        <begin position="941"/>
        <end position="955"/>
    </location>
</feature>
<dbReference type="Pfam" id="PF05742">
    <property type="entry name" value="TANGO2"/>
    <property type="match status" value="1"/>
</dbReference>
<dbReference type="EMBL" id="JACYCC010000021">
    <property type="protein sequence ID" value="KAF8685737.1"/>
    <property type="molecule type" value="Genomic_DNA"/>
</dbReference>
<evidence type="ECO:0000313" key="4">
    <source>
        <dbReference type="EMBL" id="KAF8685737.1"/>
    </source>
</evidence>
<dbReference type="PROSITE" id="PS50102">
    <property type="entry name" value="RRM"/>
    <property type="match status" value="1"/>
</dbReference>
<feature type="region of interest" description="Disordered" evidence="2">
    <location>
        <begin position="519"/>
        <end position="572"/>
    </location>
</feature>
<feature type="compositionally biased region" description="Basic and acidic residues" evidence="2">
    <location>
        <begin position="404"/>
        <end position="416"/>
    </location>
</feature>
<gene>
    <name evidence="4" type="ORF">RHS04_00461</name>
</gene>
<feature type="compositionally biased region" description="Basic and acidic residues" evidence="2">
    <location>
        <begin position="258"/>
        <end position="273"/>
    </location>
</feature>
<dbReference type="InterPro" id="IPR035979">
    <property type="entry name" value="RBD_domain_sf"/>
</dbReference>
<accession>A0A8H7HGF1</accession>
<dbReference type="Proteomes" id="UP000650582">
    <property type="component" value="Unassembled WGS sequence"/>
</dbReference>
<evidence type="ECO:0000256" key="1">
    <source>
        <dbReference type="PROSITE-ProRule" id="PRU00176"/>
    </source>
</evidence>
<dbReference type="PANTHER" id="PTHR17985:SF8">
    <property type="entry name" value="TRANSPORT AND GOLGI ORGANIZATION PROTEIN 2 HOMOLOG"/>
    <property type="match status" value="1"/>
</dbReference>
<dbReference type="SMART" id="SM00360">
    <property type="entry name" value="RRM"/>
    <property type="match status" value="1"/>
</dbReference>
<evidence type="ECO:0000313" key="5">
    <source>
        <dbReference type="Proteomes" id="UP000650582"/>
    </source>
</evidence>
<proteinExistence type="predicted"/>
<feature type="compositionally biased region" description="Pro residues" evidence="2">
    <location>
        <begin position="23"/>
        <end position="37"/>
    </location>
</feature>
<dbReference type="SUPFAM" id="SSF54928">
    <property type="entry name" value="RNA-binding domain, RBD"/>
    <property type="match status" value="2"/>
</dbReference>
<dbReference type="GO" id="GO:0009306">
    <property type="term" value="P:protein secretion"/>
    <property type="evidence" value="ECO:0007669"/>
    <property type="project" value="TreeGrafter"/>
</dbReference>
<feature type="compositionally biased region" description="Acidic residues" evidence="2">
    <location>
        <begin position="86"/>
        <end position="95"/>
    </location>
</feature>
<feature type="region of interest" description="Disordered" evidence="2">
    <location>
        <begin position="16"/>
        <end position="183"/>
    </location>
</feature>
<comment type="caution">
    <text evidence="4">The sequence shown here is derived from an EMBL/GenBank/DDBJ whole genome shotgun (WGS) entry which is preliminary data.</text>
</comment>
<dbReference type="InterPro" id="IPR012677">
    <property type="entry name" value="Nucleotide-bd_a/b_plait_sf"/>
</dbReference>
<feature type="region of interest" description="Disordered" evidence="2">
    <location>
        <begin position="390"/>
        <end position="454"/>
    </location>
</feature>
<keyword evidence="1" id="KW-0694">RNA-binding</keyword>
<name>A0A8H7HGF1_9AGAM</name>
<sequence>MAGFDSELDALFKSSAGASVPLKPIPQPTVIPVPTLPPSLRASTSTPTKRKHEKKVGFTDQSGAKRRKPNRPERQAEKKKSKDKDDSAEEDDAVVEDAYHQGKATVPNPTKPKTSKLTSPKAKPSTLKEQAGAESQSESDSDSDPDAPPPLHESLTQKPEAERPRKKKYVPEGETPDQRDARTIFIGNLPASVAKSSAKKSLHKHILNCLTTSYPDLARPAIESSRFRSVAFKTPTAKLPSDTLSSNSKSKPNTSSSEHNRNRAAEWRATQDPEDATHKIFQTPAQKKKTAYITGALHDSAKSSSSAYVVFAHPNPVEGSEPAWDPTEVAARAVIACNGSKFMERVLRVDRVGKREEDKQDPRTMIFVGNLDFETDEDALREMFENLVEKERGKSDAQGDDSDSESHGGQDDRSGDESEEESGGEESGREESGAEGEADEKDGGQGIFKPTPATDLHVASKRWVKSVRIIRDKDTQLGKGFGYVQFIDRASVDEILALEPGTIKLAKRKLRVQRCKTIPGVSLPKTKPSSAGDKPKEPKIASKGESNQKSDRQKARPTPSKPILPRADPNLGERIRSLSKEERKSVKASDADRVARRLAKKKAKIVHRLRVIYRSREPLLITMCLAFWTLAHPRYALIIAANRDEFLSRPTIPANWHNFDDSDTGDKKYVLSGRDAIAGGTWLGINRKGDVALLTNITEPVGKYNSSRGELTSNFLTLSPTNETADSISSYVKMLVSQQRSYAGFNLLLASPTISTDRVDYRGVMVTNSQAGGEITSRYLSNRECLSCGLSNSNDSACETSDENEWPKVSEGRKLFDETVNLEDLDDDGLIEALCQIMSVENPKRPTTRYGLRMTISVPPIPVEPGAWSKTINPSSSELPASADAAPALSSENRKDYYGTRLTSVILVRRDGRATFVERDVWVQQSDIGEPVKCSGSGSQRRFDFDLKPGREGVE</sequence>
<reference evidence="4" key="1">
    <citation type="submission" date="2020-09" db="EMBL/GenBank/DDBJ databases">
        <title>Comparative genome analyses of four rice-infecting Rhizoctonia solani isolates reveal extensive enrichment of homogalacturonan modification genes.</title>
        <authorList>
            <person name="Lee D.-Y."/>
            <person name="Jeon J."/>
            <person name="Kim K.-T."/>
            <person name="Cheong K."/>
            <person name="Song H."/>
            <person name="Choi G."/>
            <person name="Ko J."/>
            <person name="Opiyo S.O."/>
            <person name="Zuo S."/>
            <person name="Madhav S."/>
            <person name="Lee Y.-H."/>
            <person name="Wang G.-L."/>
        </authorList>
    </citation>
    <scope>NUCLEOTIDE SEQUENCE</scope>
    <source>
        <strain evidence="4">AG1-IA YN-7</strain>
    </source>
</reference>
<feature type="region of interest" description="Disordered" evidence="2">
    <location>
        <begin position="237"/>
        <end position="273"/>
    </location>
</feature>
<feature type="region of interest" description="Disordered" evidence="2">
    <location>
        <begin position="929"/>
        <end position="955"/>
    </location>
</feature>
<evidence type="ECO:0000259" key="3">
    <source>
        <dbReference type="PROSITE" id="PS50102"/>
    </source>
</evidence>
<feature type="compositionally biased region" description="Low complexity" evidence="2">
    <location>
        <begin position="245"/>
        <end position="257"/>
    </location>
</feature>
<feature type="domain" description="RRM" evidence="3">
    <location>
        <begin position="364"/>
        <end position="517"/>
    </location>
</feature>
<dbReference type="PANTHER" id="PTHR17985">
    <property type="entry name" value="SER/THR-RICH PROTEIN T10 IN DGCR REGION"/>
    <property type="match status" value="1"/>
</dbReference>
<dbReference type="GO" id="GO:0003723">
    <property type="term" value="F:RNA binding"/>
    <property type="evidence" value="ECO:0007669"/>
    <property type="project" value="UniProtKB-UniRule"/>
</dbReference>
<dbReference type="Gene3D" id="3.30.70.330">
    <property type="match status" value="2"/>
</dbReference>
<dbReference type="InterPro" id="IPR000504">
    <property type="entry name" value="RRM_dom"/>
</dbReference>
<organism evidence="4 5">
    <name type="scientific">Rhizoctonia solani</name>
    <dbReference type="NCBI Taxonomy" id="456999"/>
    <lineage>
        <taxon>Eukaryota</taxon>
        <taxon>Fungi</taxon>
        <taxon>Dikarya</taxon>
        <taxon>Basidiomycota</taxon>
        <taxon>Agaricomycotina</taxon>
        <taxon>Agaricomycetes</taxon>
        <taxon>Cantharellales</taxon>
        <taxon>Ceratobasidiaceae</taxon>
        <taxon>Rhizoctonia</taxon>
    </lineage>
</organism>
<dbReference type="AlphaFoldDB" id="A0A8H7HGF1"/>
<feature type="compositionally biased region" description="Basic and acidic residues" evidence="2">
    <location>
        <begin position="70"/>
        <end position="85"/>
    </location>
</feature>
<feature type="compositionally biased region" description="Basic and acidic residues" evidence="2">
    <location>
        <begin position="533"/>
        <end position="554"/>
    </location>
</feature>
<dbReference type="InterPro" id="IPR008551">
    <property type="entry name" value="TANGO2"/>
</dbReference>
<dbReference type="GO" id="GO:0007030">
    <property type="term" value="P:Golgi organization"/>
    <property type="evidence" value="ECO:0007669"/>
    <property type="project" value="TreeGrafter"/>
</dbReference>
<dbReference type="GO" id="GO:0005794">
    <property type="term" value="C:Golgi apparatus"/>
    <property type="evidence" value="ECO:0007669"/>
    <property type="project" value="TreeGrafter"/>
</dbReference>
<feature type="compositionally biased region" description="Low complexity" evidence="2">
    <location>
        <begin position="107"/>
        <end position="136"/>
    </location>
</feature>
<protein>
    <submittedName>
        <fullName evidence="4">RNA recognition motif</fullName>
    </submittedName>
</protein>
<evidence type="ECO:0000256" key="2">
    <source>
        <dbReference type="SAM" id="MobiDB-lite"/>
    </source>
</evidence>